<dbReference type="AlphaFoldDB" id="A0AAD7S1F7"/>
<accession>A0AAD7S1F7</accession>
<comment type="caution">
    <text evidence="2">The sequence shown here is derived from an EMBL/GenBank/DDBJ whole genome shotgun (WGS) entry which is preliminary data.</text>
</comment>
<feature type="region of interest" description="Disordered" evidence="1">
    <location>
        <begin position="48"/>
        <end position="68"/>
    </location>
</feature>
<sequence>MCAHLWGLHHGLKMGVILLRTPSSRYLLSFGVRAGEWMWVSLPSQVKDRDRKPSQNTVRMNGEGSGGL</sequence>
<evidence type="ECO:0000313" key="3">
    <source>
        <dbReference type="Proteomes" id="UP001221898"/>
    </source>
</evidence>
<protein>
    <submittedName>
        <fullName evidence="2">Uncharacterized protein</fullName>
    </submittedName>
</protein>
<gene>
    <name evidence="2" type="ORF">AAFF_G00053710</name>
</gene>
<reference evidence="2" key="1">
    <citation type="journal article" date="2023" name="Science">
        <title>Genome structures resolve the early diversification of teleost fishes.</title>
        <authorList>
            <person name="Parey E."/>
            <person name="Louis A."/>
            <person name="Montfort J."/>
            <person name="Bouchez O."/>
            <person name="Roques C."/>
            <person name="Iampietro C."/>
            <person name="Lluch J."/>
            <person name="Castinel A."/>
            <person name="Donnadieu C."/>
            <person name="Desvignes T."/>
            <person name="Floi Bucao C."/>
            <person name="Jouanno E."/>
            <person name="Wen M."/>
            <person name="Mejri S."/>
            <person name="Dirks R."/>
            <person name="Jansen H."/>
            <person name="Henkel C."/>
            <person name="Chen W.J."/>
            <person name="Zahm M."/>
            <person name="Cabau C."/>
            <person name="Klopp C."/>
            <person name="Thompson A.W."/>
            <person name="Robinson-Rechavi M."/>
            <person name="Braasch I."/>
            <person name="Lecointre G."/>
            <person name="Bobe J."/>
            <person name="Postlethwait J.H."/>
            <person name="Berthelot C."/>
            <person name="Roest Crollius H."/>
            <person name="Guiguen Y."/>
        </authorList>
    </citation>
    <scope>NUCLEOTIDE SEQUENCE</scope>
    <source>
        <strain evidence="2">NC1722</strain>
    </source>
</reference>
<evidence type="ECO:0000256" key="1">
    <source>
        <dbReference type="SAM" id="MobiDB-lite"/>
    </source>
</evidence>
<evidence type="ECO:0000313" key="2">
    <source>
        <dbReference type="EMBL" id="KAJ8394027.1"/>
    </source>
</evidence>
<dbReference type="Proteomes" id="UP001221898">
    <property type="component" value="Unassembled WGS sequence"/>
</dbReference>
<name>A0AAD7S1F7_9TELE</name>
<organism evidence="2 3">
    <name type="scientific">Aldrovandia affinis</name>
    <dbReference type="NCBI Taxonomy" id="143900"/>
    <lineage>
        <taxon>Eukaryota</taxon>
        <taxon>Metazoa</taxon>
        <taxon>Chordata</taxon>
        <taxon>Craniata</taxon>
        <taxon>Vertebrata</taxon>
        <taxon>Euteleostomi</taxon>
        <taxon>Actinopterygii</taxon>
        <taxon>Neopterygii</taxon>
        <taxon>Teleostei</taxon>
        <taxon>Notacanthiformes</taxon>
        <taxon>Halosauridae</taxon>
        <taxon>Aldrovandia</taxon>
    </lineage>
</organism>
<keyword evidence="3" id="KW-1185">Reference proteome</keyword>
<proteinExistence type="predicted"/>
<dbReference type="EMBL" id="JAINUG010000130">
    <property type="protein sequence ID" value="KAJ8394027.1"/>
    <property type="molecule type" value="Genomic_DNA"/>
</dbReference>